<accession>A0A821HYJ7</accession>
<dbReference type="EMBL" id="CAJOBQ010008558">
    <property type="protein sequence ID" value="CAF4692702.1"/>
    <property type="molecule type" value="Genomic_DNA"/>
</dbReference>
<dbReference type="InterPro" id="IPR029058">
    <property type="entry name" value="AB_hydrolase_fold"/>
</dbReference>
<feature type="domain" description="Thioesterase" evidence="2">
    <location>
        <begin position="79"/>
        <end position="182"/>
    </location>
</feature>
<proteinExistence type="predicted"/>
<dbReference type="Pfam" id="PF00975">
    <property type="entry name" value="Thioesterase"/>
    <property type="match status" value="1"/>
</dbReference>
<dbReference type="Proteomes" id="UP000663862">
    <property type="component" value="Unassembled WGS sequence"/>
</dbReference>
<gene>
    <name evidence="3" type="ORF">TSG867_LOCUS32946</name>
</gene>
<dbReference type="Gene3D" id="3.40.50.1820">
    <property type="entry name" value="alpha/beta hydrolase"/>
    <property type="match status" value="1"/>
</dbReference>
<name>A0A821HYJ7_9BILA</name>
<protein>
    <recommendedName>
        <fullName evidence="1">oleoyl-[acyl-carrier-protein] hydrolase</fullName>
        <ecNumber evidence="1">3.1.2.14</ecNumber>
    </recommendedName>
</protein>
<dbReference type="EC" id="3.1.2.14" evidence="1"/>
<dbReference type="GO" id="GO:0016297">
    <property type="term" value="F:fatty acyl-[ACP] hydrolase activity"/>
    <property type="evidence" value="ECO:0007669"/>
    <property type="project" value="UniProtKB-EC"/>
</dbReference>
<evidence type="ECO:0000313" key="3">
    <source>
        <dbReference type="EMBL" id="CAF4692702.1"/>
    </source>
</evidence>
<organism evidence="3 4">
    <name type="scientific">Rotaria socialis</name>
    <dbReference type="NCBI Taxonomy" id="392032"/>
    <lineage>
        <taxon>Eukaryota</taxon>
        <taxon>Metazoa</taxon>
        <taxon>Spiralia</taxon>
        <taxon>Gnathifera</taxon>
        <taxon>Rotifera</taxon>
        <taxon>Eurotatoria</taxon>
        <taxon>Bdelloidea</taxon>
        <taxon>Philodinida</taxon>
        <taxon>Philodinidae</taxon>
        <taxon>Rotaria</taxon>
    </lineage>
</organism>
<dbReference type="InterPro" id="IPR001031">
    <property type="entry name" value="Thioesterase"/>
</dbReference>
<reference evidence="3" key="1">
    <citation type="submission" date="2021-02" db="EMBL/GenBank/DDBJ databases">
        <authorList>
            <person name="Nowell W R."/>
        </authorList>
    </citation>
    <scope>NUCLEOTIDE SEQUENCE</scope>
</reference>
<dbReference type="SUPFAM" id="SSF53474">
    <property type="entry name" value="alpha/beta-Hydrolases"/>
    <property type="match status" value="1"/>
</dbReference>
<sequence length="301" mass="34360">MACVDDVIAVNGLCMKGQIRFNLTSRLNSDRTVQLANSFKSKLEDIIRDCFAIKPLIEIDYSNDFEHPFVLLNANANNILFVLPPGVGGAESYFNNIVPHLSAYKLVLFNNYFDKLKVKHMEKGLSYETLARLYIKYIKLIQSNGPYNLLGWSFGGVLSFEISRQLNNGGDEIANLFMIDSCFNLEKAAAEIHGIREMGIVDEINYSYLPHIGNEAFGLNIVNMNVNIVLFKANKLDNDYRSNAELELLKYYTDSAFNYLDTIVNHKYIRVIEMHDESHTSWISNKEQIANICNYLVRVLK</sequence>
<comment type="caution">
    <text evidence="3">The sequence shown here is derived from an EMBL/GenBank/DDBJ whole genome shotgun (WGS) entry which is preliminary data.</text>
</comment>
<dbReference type="AlphaFoldDB" id="A0A821HYJ7"/>
<evidence type="ECO:0000313" key="4">
    <source>
        <dbReference type="Proteomes" id="UP000663862"/>
    </source>
</evidence>
<evidence type="ECO:0000256" key="1">
    <source>
        <dbReference type="ARBA" id="ARBA00012480"/>
    </source>
</evidence>
<evidence type="ECO:0000259" key="2">
    <source>
        <dbReference type="Pfam" id="PF00975"/>
    </source>
</evidence>